<protein>
    <submittedName>
        <fullName evidence="2">Transposase</fullName>
    </submittedName>
</protein>
<proteinExistence type="predicted"/>
<dbReference type="AlphaFoldDB" id="A0A1I7XB70"/>
<organism evidence="1 2">
    <name type="scientific">Heterorhabditis bacteriophora</name>
    <name type="common">Entomopathogenic nematode worm</name>
    <dbReference type="NCBI Taxonomy" id="37862"/>
    <lineage>
        <taxon>Eukaryota</taxon>
        <taxon>Metazoa</taxon>
        <taxon>Ecdysozoa</taxon>
        <taxon>Nematoda</taxon>
        <taxon>Chromadorea</taxon>
        <taxon>Rhabditida</taxon>
        <taxon>Rhabditina</taxon>
        <taxon>Rhabditomorpha</taxon>
        <taxon>Strongyloidea</taxon>
        <taxon>Heterorhabditidae</taxon>
        <taxon>Heterorhabditis</taxon>
    </lineage>
</organism>
<keyword evidence="1" id="KW-1185">Reference proteome</keyword>
<sequence>MEDSATYQSHHDIQGFYALTNYRLQGHRNVLPLSIKRIVNRTMRKKEGEFKLPLTEQTFEEFNKLLEKRLLNTLMFSSKTVLFPTADSCTQFSLVPCANEDD</sequence>
<evidence type="ECO:0000313" key="1">
    <source>
        <dbReference type="Proteomes" id="UP000095283"/>
    </source>
</evidence>
<accession>A0A1I7XB70</accession>
<dbReference type="Proteomes" id="UP000095283">
    <property type="component" value="Unplaced"/>
</dbReference>
<evidence type="ECO:0000313" key="2">
    <source>
        <dbReference type="WBParaSite" id="Hba_14870"/>
    </source>
</evidence>
<reference evidence="2" key="1">
    <citation type="submission" date="2016-11" db="UniProtKB">
        <authorList>
            <consortium name="WormBaseParasite"/>
        </authorList>
    </citation>
    <scope>IDENTIFICATION</scope>
</reference>
<name>A0A1I7XB70_HETBA</name>
<dbReference type="WBParaSite" id="Hba_14870">
    <property type="protein sequence ID" value="Hba_14870"/>
    <property type="gene ID" value="Hba_14870"/>
</dbReference>